<dbReference type="GO" id="GO:0016020">
    <property type="term" value="C:membrane"/>
    <property type="evidence" value="ECO:0007669"/>
    <property type="project" value="UniProtKB-SubCell"/>
</dbReference>
<evidence type="ECO:0000256" key="3">
    <source>
        <dbReference type="ARBA" id="ARBA00022989"/>
    </source>
</evidence>
<comment type="subcellular location">
    <subcellularLocation>
        <location evidence="1">Membrane</location>
        <topology evidence="1">Multi-pass membrane protein</topology>
    </subcellularLocation>
</comment>
<sequence>MLGGVLVVAGAVKIPDPAAAVRAVRAYQLIPEPLVAPVAFGLPVLEVALGLALIAGVLVRAAALAAAVLLVVFMVGVASAWARGLQIDCGCFGGGGEVAAGDTAYPGELLRDLGLLAVALLLARRPRSRTCPAGAPRTAPTLPGAPSPAAPLPEESHAR</sequence>
<feature type="domain" description="Methylamine utilisation protein MauE" evidence="7">
    <location>
        <begin position="2"/>
        <end position="123"/>
    </location>
</feature>
<feature type="region of interest" description="Disordered" evidence="5">
    <location>
        <begin position="129"/>
        <end position="159"/>
    </location>
</feature>
<keyword evidence="9" id="KW-1185">Reference proteome</keyword>
<dbReference type="Pfam" id="PF07291">
    <property type="entry name" value="MauE"/>
    <property type="match status" value="1"/>
</dbReference>
<evidence type="ECO:0000256" key="1">
    <source>
        <dbReference type="ARBA" id="ARBA00004141"/>
    </source>
</evidence>
<evidence type="ECO:0000313" key="8">
    <source>
        <dbReference type="EMBL" id="SFE28542.1"/>
    </source>
</evidence>
<evidence type="ECO:0000256" key="4">
    <source>
        <dbReference type="ARBA" id="ARBA00023136"/>
    </source>
</evidence>
<keyword evidence="4 6" id="KW-0472">Membrane</keyword>
<dbReference type="UniPathway" id="UPA00895"/>
<evidence type="ECO:0000256" key="2">
    <source>
        <dbReference type="ARBA" id="ARBA00022692"/>
    </source>
</evidence>
<keyword evidence="3 6" id="KW-1133">Transmembrane helix</keyword>
<evidence type="ECO:0000259" key="7">
    <source>
        <dbReference type="Pfam" id="PF07291"/>
    </source>
</evidence>
<protein>
    <submittedName>
        <fullName evidence="8">Methylamine utilisation protein MauE</fullName>
    </submittedName>
</protein>
<keyword evidence="2 6" id="KW-0812">Transmembrane</keyword>
<feature type="transmembrane region" description="Helical" evidence="6">
    <location>
        <begin position="62"/>
        <end position="82"/>
    </location>
</feature>
<dbReference type="InterPro" id="IPR009908">
    <property type="entry name" value="Methylamine_util_MauE"/>
</dbReference>
<dbReference type="AlphaFoldDB" id="A0A1I1ZAF0"/>
<dbReference type="EMBL" id="FOND01000003">
    <property type="protein sequence ID" value="SFE28542.1"/>
    <property type="molecule type" value="Genomic_DNA"/>
</dbReference>
<evidence type="ECO:0000313" key="9">
    <source>
        <dbReference type="Proteomes" id="UP000198589"/>
    </source>
</evidence>
<evidence type="ECO:0000256" key="6">
    <source>
        <dbReference type="SAM" id="Phobius"/>
    </source>
</evidence>
<proteinExistence type="predicted"/>
<evidence type="ECO:0000256" key="5">
    <source>
        <dbReference type="SAM" id="MobiDB-lite"/>
    </source>
</evidence>
<gene>
    <name evidence="8" type="ORF">SAMN05216574_10319</name>
</gene>
<reference evidence="9" key="1">
    <citation type="submission" date="2016-10" db="EMBL/GenBank/DDBJ databases">
        <authorList>
            <person name="Varghese N."/>
            <person name="Submissions S."/>
        </authorList>
    </citation>
    <scope>NUCLEOTIDE SEQUENCE [LARGE SCALE GENOMIC DNA]</scope>
    <source>
        <strain evidence="9">DSM 46838</strain>
    </source>
</reference>
<accession>A0A1I1ZAF0</accession>
<organism evidence="8 9">
    <name type="scientific">Blastococcus tunisiensis</name>
    <dbReference type="NCBI Taxonomy" id="1798228"/>
    <lineage>
        <taxon>Bacteria</taxon>
        <taxon>Bacillati</taxon>
        <taxon>Actinomycetota</taxon>
        <taxon>Actinomycetes</taxon>
        <taxon>Geodermatophilales</taxon>
        <taxon>Geodermatophilaceae</taxon>
        <taxon>Blastococcus</taxon>
    </lineage>
</organism>
<feature type="transmembrane region" description="Helical" evidence="6">
    <location>
        <begin position="36"/>
        <end position="55"/>
    </location>
</feature>
<name>A0A1I1ZAF0_9ACTN</name>
<dbReference type="STRING" id="1798228.SAMN05216574_10319"/>
<dbReference type="Proteomes" id="UP000198589">
    <property type="component" value="Unassembled WGS sequence"/>
</dbReference>
<dbReference type="GO" id="GO:0030416">
    <property type="term" value="P:methylamine metabolic process"/>
    <property type="evidence" value="ECO:0007669"/>
    <property type="project" value="InterPro"/>
</dbReference>